<evidence type="ECO:0000256" key="3">
    <source>
        <dbReference type="ARBA" id="ARBA00022723"/>
    </source>
</evidence>
<evidence type="ECO:0000256" key="2">
    <source>
        <dbReference type="ARBA" id="ARBA00022722"/>
    </source>
</evidence>
<accession>A0AAV6SWW9</accession>
<dbReference type="GO" id="GO:0004521">
    <property type="term" value="F:RNA endonuclease activity"/>
    <property type="evidence" value="ECO:0007669"/>
    <property type="project" value="UniProtKB-UniRule"/>
</dbReference>
<dbReference type="GO" id="GO:0003723">
    <property type="term" value="F:RNA binding"/>
    <property type="evidence" value="ECO:0007669"/>
    <property type="project" value="UniProtKB-UniRule"/>
</dbReference>
<keyword evidence="7" id="KW-0378">Hydrolase</keyword>
<dbReference type="InterPro" id="IPR039787">
    <property type="entry name" value="ENDOU"/>
</dbReference>
<dbReference type="AlphaFoldDB" id="A0AAV6SWW9"/>
<keyword evidence="5 7" id="KW-0694">RNA-binding</keyword>
<proteinExistence type="inferred from homology"/>
<evidence type="ECO:0000313" key="10">
    <source>
        <dbReference type="Proteomes" id="UP000693946"/>
    </source>
</evidence>
<sequence length="318" mass="36214">MAVIKQLNRFCGVLVLLAVSLCGLNASRPAVNQELSTLFNELWQLDENRMRPGIDYNISVQGRASFVSPGNHVVQDHASLPLFSSVDENKLKNLTTATSFMKLLDNYEFSTGVAERVTAEEQTETNLFLDAVLQTEVMKRTHRYLVSKGKSSSNLRLFKNQLHLIWFHLYHRQRNTSPDSCGFEHVFVGETKSGTEIIGFHNWIQFYLQEKNSHLDYKGFKARMNDLPDQDDHVLSLQFSWHGLVKPVGSAFIGTSPEFEMALFTVIFLMNTERSTTVLVNIDQCQMELVVIRHGRALGTAYPKLLSSNSRHVRQHSH</sequence>
<keyword evidence="10" id="KW-1185">Reference proteome</keyword>
<dbReference type="CDD" id="cd21159">
    <property type="entry name" value="XendoU"/>
    <property type="match status" value="1"/>
</dbReference>
<evidence type="ECO:0000256" key="5">
    <source>
        <dbReference type="ARBA" id="ARBA00022884"/>
    </source>
</evidence>
<dbReference type="Pfam" id="PF09412">
    <property type="entry name" value="XendoU"/>
    <property type="match status" value="1"/>
</dbReference>
<evidence type="ECO:0000256" key="4">
    <source>
        <dbReference type="ARBA" id="ARBA00022759"/>
    </source>
</evidence>
<keyword evidence="4 7" id="KW-0255">Endonuclease</keyword>
<dbReference type="Proteomes" id="UP000693946">
    <property type="component" value="Linkage Group LG10"/>
</dbReference>
<evidence type="ECO:0000259" key="8">
    <source>
        <dbReference type="PROSITE" id="PS51959"/>
    </source>
</evidence>
<comment type="similarity">
    <text evidence="7">Belongs to the ENDOU family.</text>
</comment>
<dbReference type="PANTHER" id="PTHR12439">
    <property type="entry name" value="PLACENTAL PROTEIN 11-RELATED"/>
    <property type="match status" value="1"/>
</dbReference>
<evidence type="ECO:0000256" key="6">
    <source>
        <dbReference type="ARBA" id="ARBA00023239"/>
    </source>
</evidence>
<keyword evidence="6" id="KW-0456">Lyase</keyword>
<gene>
    <name evidence="9" type="ORF">JOB18_004340</name>
</gene>
<dbReference type="InterPro" id="IPR018998">
    <property type="entry name" value="EndoU_C"/>
</dbReference>
<evidence type="ECO:0000256" key="1">
    <source>
        <dbReference type="ARBA" id="ARBA00001936"/>
    </source>
</evidence>
<dbReference type="EC" id="4.6.1.-" evidence="7"/>
<feature type="signal peptide" evidence="7">
    <location>
        <begin position="1"/>
        <end position="26"/>
    </location>
</feature>
<protein>
    <recommendedName>
        <fullName evidence="7">Uridylate-specific endoribonuclease</fullName>
        <ecNumber evidence="7">4.6.1.-</ecNumber>
    </recommendedName>
</protein>
<dbReference type="PANTHER" id="PTHR12439:SF13">
    <property type="entry name" value="URIDYLATE-SPECIFIC ENDORIBONUCLEASE C"/>
    <property type="match status" value="1"/>
</dbReference>
<comment type="subunit">
    <text evidence="7">Monomer.</text>
</comment>
<keyword evidence="7" id="KW-0732">Signal</keyword>
<feature type="domain" description="EndoU" evidence="8">
    <location>
        <begin position="31"/>
        <end position="307"/>
    </location>
</feature>
<keyword evidence="3 7" id="KW-0479">Metal-binding</keyword>
<keyword evidence="7" id="KW-0464">Manganese</keyword>
<organism evidence="9 10">
    <name type="scientific">Solea senegalensis</name>
    <name type="common">Senegalese sole</name>
    <dbReference type="NCBI Taxonomy" id="28829"/>
    <lineage>
        <taxon>Eukaryota</taxon>
        <taxon>Metazoa</taxon>
        <taxon>Chordata</taxon>
        <taxon>Craniata</taxon>
        <taxon>Vertebrata</taxon>
        <taxon>Euteleostomi</taxon>
        <taxon>Actinopterygii</taxon>
        <taxon>Neopterygii</taxon>
        <taxon>Teleostei</taxon>
        <taxon>Neoteleostei</taxon>
        <taxon>Acanthomorphata</taxon>
        <taxon>Carangaria</taxon>
        <taxon>Pleuronectiformes</taxon>
        <taxon>Pleuronectoidei</taxon>
        <taxon>Soleidae</taxon>
        <taxon>Solea</taxon>
    </lineage>
</organism>
<name>A0AAV6SWW9_SOLSE</name>
<dbReference type="GO" id="GO:0046872">
    <property type="term" value="F:metal ion binding"/>
    <property type="evidence" value="ECO:0007669"/>
    <property type="project" value="UniProtKB-UniRule"/>
</dbReference>
<dbReference type="PROSITE" id="PS51959">
    <property type="entry name" value="ENDOU"/>
    <property type="match status" value="1"/>
</dbReference>
<dbReference type="GO" id="GO:0016787">
    <property type="term" value="F:hydrolase activity"/>
    <property type="evidence" value="ECO:0007669"/>
    <property type="project" value="UniProtKB-KW"/>
</dbReference>
<evidence type="ECO:0000256" key="7">
    <source>
        <dbReference type="RuleBase" id="RU367085"/>
    </source>
</evidence>
<comment type="caution">
    <text evidence="9">The sequence shown here is derived from an EMBL/GenBank/DDBJ whole genome shotgun (WGS) entry which is preliminary data.</text>
</comment>
<dbReference type="GO" id="GO:0016829">
    <property type="term" value="F:lyase activity"/>
    <property type="evidence" value="ECO:0007669"/>
    <property type="project" value="UniProtKB-KW"/>
</dbReference>
<feature type="chain" id="PRO_5043107390" description="Uridylate-specific endoribonuclease" evidence="7">
    <location>
        <begin position="27"/>
        <end position="318"/>
    </location>
</feature>
<comment type="catalytic activity">
    <reaction evidence="7">
        <text>ribonucleotidyl-uridine-RNA = a 5'-end dephospho-uridine-RNA + a 3'-end 2',3'-cyclophospho-ribonucleotide-RNA</text>
        <dbReference type="Rhea" id="RHEA:67792"/>
        <dbReference type="Rhea" id="RHEA-COMP:10464"/>
        <dbReference type="Rhea" id="RHEA-COMP:17354"/>
        <dbReference type="Rhea" id="RHEA-COMP:17356"/>
        <dbReference type="ChEBI" id="CHEBI:83064"/>
        <dbReference type="ChEBI" id="CHEBI:173117"/>
        <dbReference type="ChEBI" id="CHEBI:173224"/>
    </reaction>
</comment>
<keyword evidence="2 7" id="KW-0540">Nuclease</keyword>
<dbReference type="EMBL" id="JAGKHQ010000002">
    <property type="protein sequence ID" value="KAG7521685.1"/>
    <property type="molecule type" value="Genomic_DNA"/>
</dbReference>
<evidence type="ECO:0000313" key="9">
    <source>
        <dbReference type="EMBL" id="KAG7521685.1"/>
    </source>
</evidence>
<reference evidence="9 10" key="1">
    <citation type="journal article" date="2021" name="Sci. Rep.">
        <title>Chromosome anchoring in Senegalese sole (Solea senegalensis) reveals sex-associated markers and genome rearrangements in flatfish.</title>
        <authorList>
            <person name="Guerrero-Cozar I."/>
            <person name="Gomez-Garrido J."/>
            <person name="Berbel C."/>
            <person name="Martinez-Blanch J.F."/>
            <person name="Alioto T."/>
            <person name="Claros M.G."/>
            <person name="Gagnaire P.A."/>
            <person name="Manchado M."/>
        </authorList>
    </citation>
    <scope>NUCLEOTIDE SEQUENCE [LARGE SCALE GENOMIC DNA]</scope>
    <source>
        <strain evidence="9">Sse05_10M</strain>
    </source>
</reference>
<comment type="cofactor">
    <cofactor evidence="1 7">
        <name>Mn(2+)</name>
        <dbReference type="ChEBI" id="CHEBI:29035"/>
    </cofactor>
</comment>